<dbReference type="RefSeq" id="WP_109991246.1">
    <property type="nucleotide sequence ID" value="NZ_CP028160.1"/>
</dbReference>
<accession>A0A2Z3KRJ9</accession>
<evidence type="ECO:0000313" key="2">
    <source>
        <dbReference type="Proteomes" id="UP000245919"/>
    </source>
</evidence>
<protein>
    <submittedName>
        <fullName evidence="1">Uncharacterized protein</fullName>
    </submittedName>
</protein>
<name>A0A2Z3KRJ9_LACLL</name>
<evidence type="ECO:0000313" key="1">
    <source>
        <dbReference type="EMBL" id="AWN66559.1"/>
    </source>
</evidence>
<dbReference type="EMBL" id="CP028160">
    <property type="protein sequence ID" value="AWN66559.1"/>
    <property type="molecule type" value="Genomic_DNA"/>
</dbReference>
<sequence length="198" mass="23572">MNNFQKENLMKIELKNKLSHFIVTKKGDVVFSGSYYAVLDYLQVDERTLNNKISLTQREESDYLKFEESIAKKIEKAKMENNEIRYHHLKETWQRYSEKNDPVQRALQVYVDREDEDWFAFDQELALVNAEYKVSGKREDIEWLLCLVALNVGQNESLEDLSYRYSLNLTLLEKVNQNQNSFQQPVEMDEFFSAFLQV</sequence>
<reference evidence="1 2" key="1">
    <citation type="submission" date="2018-03" db="EMBL/GenBank/DDBJ databases">
        <title>Genome sequence of Lactococcus lactis strain 14B4 from almond drupe.</title>
        <authorList>
            <person name="Tran T.D."/>
            <person name="McGarvey J.A."/>
            <person name="Huynh S."/>
            <person name="Parker C.T."/>
        </authorList>
    </citation>
    <scope>NUCLEOTIDE SEQUENCE [LARGE SCALE GENOMIC DNA]</scope>
    <source>
        <strain evidence="1 2">14B4</strain>
    </source>
</reference>
<dbReference type="GeneID" id="89634187"/>
<organism evidence="1 2">
    <name type="scientific">Lactococcus lactis subsp. lactis</name>
    <name type="common">Streptococcus lactis</name>
    <dbReference type="NCBI Taxonomy" id="1360"/>
    <lineage>
        <taxon>Bacteria</taxon>
        <taxon>Bacillati</taxon>
        <taxon>Bacillota</taxon>
        <taxon>Bacilli</taxon>
        <taxon>Lactobacillales</taxon>
        <taxon>Streptococcaceae</taxon>
        <taxon>Lactococcus</taxon>
    </lineage>
</organism>
<proteinExistence type="predicted"/>
<gene>
    <name evidence="1" type="ORF">LL14B4_10380</name>
</gene>
<dbReference type="AlphaFoldDB" id="A0A2Z3KRJ9"/>
<dbReference type="Proteomes" id="UP000245919">
    <property type="component" value="Chromosome"/>
</dbReference>